<dbReference type="Proteomes" id="UP000193648">
    <property type="component" value="Unassembled WGS sequence"/>
</dbReference>
<name>A0A1Y2GR34_9FUNG</name>
<evidence type="ECO:0000313" key="3">
    <source>
        <dbReference type="Proteomes" id="UP000193648"/>
    </source>
</evidence>
<keyword evidence="1" id="KW-0472">Membrane</keyword>
<accession>A0A1Y2GR34</accession>
<keyword evidence="3" id="KW-1185">Reference proteome</keyword>
<dbReference type="EMBL" id="MCFF01000013">
    <property type="protein sequence ID" value="ORZ19983.1"/>
    <property type="molecule type" value="Genomic_DNA"/>
</dbReference>
<proteinExistence type="predicted"/>
<dbReference type="GeneID" id="33565577"/>
<organism evidence="2 3">
    <name type="scientific">Lobosporangium transversale</name>
    <dbReference type="NCBI Taxonomy" id="64571"/>
    <lineage>
        <taxon>Eukaryota</taxon>
        <taxon>Fungi</taxon>
        <taxon>Fungi incertae sedis</taxon>
        <taxon>Mucoromycota</taxon>
        <taxon>Mortierellomycotina</taxon>
        <taxon>Mortierellomycetes</taxon>
        <taxon>Mortierellales</taxon>
        <taxon>Mortierellaceae</taxon>
        <taxon>Lobosporangium</taxon>
    </lineage>
</organism>
<evidence type="ECO:0000256" key="1">
    <source>
        <dbReference type="SAM" id="Phobius"/>
    </source>
</evidence>
<dbReference type="RefSeq" id="XP_021882523.1">
    <property type="nucleotide sequence ID" value="XM_022023733.1"/>
</dbReference>
<sequence length="76" mass="8575">MHYNYNCVLQASIISNPVTNTVFFSCITLLNNANPNAGLAKCQKKKIAKPSLPHLLLFLFTSFSSLLLFSFHCIRR</sequence>
<dbReference type="InParanoid" id="A0A1Y2GR34"/>
<keyword evidence="1" id="KW-1133">Transmembrane helix</keyword>
<protein>
    <submittedName>
        <fullName evidence="2">Uncharacterized protein</fullName>
    </submittedName>
</protein>
<feature type="transmembrane region" description="Helical" evidence="1">
    <location>
        <begin position="55"/>
        <end position="74"/>
    </location>
</feature>
<evidence type="ECO:0000313" key="2">
    <source>
        <dbReference type="EMBL" id="ORZ19983.1"/>
    </source>
</evidence>
<comment type="caution">
    <text evidence="2">The sequence shown here is derived from an EMBL/GenBank/DDBJ whole genome shotgun (WGS) entry which is preliminary data.</text>
</comment>
<gene>
    <name evidence="2" type="ORF">BCR41DRAFT_351093</name>
</gene>
<dbReference type="AlphaFoldDB" id="A0A1Y2GR34"/>
<keyword evidence="1" id="KW-0812">Transmembrane</keyword>
<reference evidence="2 3" key="1">
    <citation type="submission" date="2016-07" db="EMBL/GenBank/DDBJ databases">
        <title>Pervasive Adenine N6-methylation of Active Genes in Fungi.</title>
        <authorList>
            <consortium name="DOE Joint Genome Institute"/>
            <person name="Mondo S.J."/>
            <person name="Dannebaum R.O."/>
            <person name="Kuo R.C."/>
            <person name="Labutti K."/>
            <person name="Haridas S."/>
            <person name="Kuo A."/>
            <person name="Salamov A."/>
            <person name="Ahrendt S.R."/>
            <person name="Lipzen A."/>
            <person name="Sullivan W."/>
            <person name="Andreopoulos W.B."/>
            <person name="Clum A."/>
            <person name="Lindquist E."/>
            <person name="Daum C."/>
            <person name="Ramamoorthy G.K."/>
            <person name="Gryganskyi A."/>
            <person name="Culley D."/>
            <person name="Magnuson J.K."/>
            <person name="James T.Y."/>
            <person name="O'Malley M.A."/>
            <person name="Stajich J.E."/>
            <person name="Spatafora J.W."/>
            <person name="Visel A."/>
            <person name="Grigoriev I.V."/>
        </authorList>
    </citation>
    <scope>NUCLEOTIDE SEQUENCE [LARGE SCALE GENOMIC DNA]</scope>
    <source>
        <strain evidence="2 3">NRRL 3116</strain>
    </source>
</reference>